<evidence type="ECO:0000259" key="2">
    <source>
        <dbReference type="PROSITE" id="PS51925"/>
    </source>
</evidence>
<dbReference type="EMBL" id="JAAMPI010000014">
    <property type="protein sequence ID" value="KAF4637680.1"/>
    <property type="molecule type" value="Genomic_DNA"/>
</dbReference>
<dbReference type="PANTHER" id="PTHR13844">
    <property type="entry name" value="SWI/SNF-RELATED MATRIX-ASSOCIATED ACTIN-DEPENDENT REGULATOR OF CHROMATIN SUBFAMILY D"/>
    <property type="match status" value="1"/>
</dbReference>
<dbReference type="OrthoDB" id="10251073at2759"/>
<feature type="region of interest" description="Disordered" evidence="1">
    <location>
        <begin position="68"/>
        <end position="210"/>
    </location>
</feature>
<dbReference type="InterPro" id="IPR036885">
    <property type="entry name" value="SWIB_MDM2_dom_sf"/>
</dbReference>
<organism evidence="4 5">
    <name type="scientific">Cudoniella acicularis</name>
    <dbReference type="NCBI Taxonomy" id="354080"/>
    <lineage>
        <taxon>Eukaryota</taxon>
        <taxon>Fungi</taxon>
        <taxon>Dikarya</taxon>
        <taxon>Ascomycota</taxon>
        <taxon>Pezizomycotina</taxon>
        <taxon>Leotiomycetes</taxon>
        <taxon>Helotiales</taxon>
        <taxon>Tricladiaceae</taxon>
        <taxon>Cudoniella</taxon>
    </lineage>
</organism>
<dbReference type="Gene3D" id="1.10.10.60">
    <property type="entry name" value="Homeodomain-like"/>
    <property type="match status" value="1"/>
</dbReference>
<dbReference type="InterPro" id="IPR019835">
    <property type="entry name" value="SWIB_domain"/>
</dbReference>
<dbReference type="Pfam" id="PF02201">
    <property type="entry name" value="SWIB"/>
    <property type="match status" value="1"/>
</dbReference>
<dbReference type="CDD" id="cd10567">
    <property type="entry name" value="SWIB-MDM2_like"/>
    <property type="match status" value="1"/>
</dbReference>
<feature type="compositionally biased region" description="Basic residues" evidence="1">
    <location>
        <begin position="174"/>
        <end position="189"/>
    </location>
</feature>
<dbReference type="PROSITE" id="PS51925">
    <property type="entry name" value="SWIB_MDM2"/>
    <property type="match status" value="1"/>
</dbReference>
<evidence type="ECO:0000259" key="3">
    <source>
        <dbReference type="PROSITE" id="PS51998"/>
    </source>
</evidence>
<comment type="caution">
    <text evidence="4">The sequence shown here is derived from an EMBL/GenBank/DDBJ whole genome shotgun (WGS) entry which is preliminary data.</text>
</comment>
<evidence type="ECO:0000313" key="4">
    <source>
        <dbReference type="EMBL" id="KAF4637680.1"/>
    </source>
</evidence>
<dbReference type="PROSITE" id="PS51998">
    <property type="entry name" value="DEK_C"/>
    <property type="match status" value="1"/>
</dbReference>
<feature type="domain" description="DEK-C" evidence="3">
    <location>
        <begin position="7"/>
        <end position="62"/>
    </location>
</feature>
<dbReference type="Gene3D" id="1.10.245.10">
    <property type="entry name" value="SWIB/MDM2 domain"/>
    <property type="match status" value="1"/>
</dbReference>
<proteinExistence type="predicted"/>
<evidence type="ECO:0008006" key="6">
    <source>
        <dbReference type="Google" id="ProtNLM"/>
    </source>
</evidence>
<keyword evidence="5" id="KW-1185">Reference proteome</keyword>
<feature type="compositionally biased region" description="Polar residues" evidence="1">
    <location>
        <begin position="101"/>
        <end position="116"/>
    </location>
</feature>
<protein>
    <recommendedName>
        <fullName evidence="6">DM2 domain-containing protein</fullName>
    </recommendedName>
</protein>
<dbReference type="SUPFAM" id="SSF109715">
    <property type="entry name" value="DEK C-terminal domain"/>
    <property type="match status" value="1"/>
</dbReference>
<dbReference type="SMART" id="SM00151">
    <property type="entry name" value="SWIB"/>
    <property type="match status" value="1"/>
</dbReference>
<sequence>MSLPLLPAERAQYSAIIDNILATGDLQTISAKQIRKGLAEQIGVDLSDKKNAVQDLILERFDRASQTANNIPVPTTEQAVPTPPSTNGYHTQADKIKAEATPSSADSSRGISTPSASKHEESDADEESDVKDAGPPKKKRKQTKPVDDAKLAAMLQAQENSRARPTRGAGNKRTPIRKKAPKKKSAKKIKKDEDSELELDSNGEVKEKEKKGGFHKKYHLSAPLADLVGEPTLSRPQVVKKIWEYIKGNDLQDPTDKRQILCDSKLQLVFKQDKVHMFTMNKILGNQLYPIEEE</sequence>
<dbReference type="InterPro" id="IPR003121">
    <property type="entry name" value="SWIB_MDM2_domain"/>
</dbReference>
<feature type="compositionally biased region" description="Polar residues" evidence="1">
    <location>
        <begin position="68"/>
        <end position="90"/>
    </location>
</feature>
<accession>A0A8H4WAF9</accession>
<dbReference type="Pfam" id="PF08766">
    <property type="entry name" value="DEK_C"/>
    <property type="match status" value="1"/>
</dbReference>
<dbReference type="SUPFAM" id="SSF47592">
    <property type="entry name" value="SWIB/MDM2 domain"/>
    <property type="match status" value="1"/>
</dbReference>
<evidence type="ECO:0000256" key="1">
    <source>
        <dbReference type="SAM" id="MobiDB-lite"/>
    </source>
</evidence>
<dbReference type="AlphaFoldDB" id="A0A8H4WAF9"/>
<reference evidence="4 5" key="1">
    <citation type="submission" date="2020-03" db="EMBL/GenBank/DDBJ databases">
        <title>Draft Genome Sequence of Cudoniella acicularis.</title>
        <authorList>
            <person name="Buettner E."/>
            <person name="Kellner H."/>
        </authorList>
    </citation>
    <scope>NUCLEOTIDE SEQUENCE [LARGE SCALE GENOMIC DNA]</scope>
    <source>
        <strain evidence="4 5">DSM 108380</strain>
    </source>
</reference>
<evidence type="ECO:0000313" key="5">
    <source>
        <dbReference type="Proteomes" id="UP000566819"/>
    </source>
</evidence>
<name>A0A8H4WAF9_9HELO</name>
<gene>
    <name evidence="4" type="ORF">G7Y89_g409</name>
</gene>
<dbReference type="InterPro" id="IPR014876">
    <property type="entry name" value="DEK_C"/>
</dbReference>
<dbReference type="Proteomes" id="UP000566819">
    <property type="component" value="Unassembled WGS sequence"/>
</dbReference>
<feature type="domain" description="DM2" evidence="2">
    <location>
        <begin position="213"/>
        <end position="290"/>
    </location>
</feature>